<feature type="non-terminal residue" evidence="1">
    <location>
        <position position="1"/>
    </location>
</feature>
<protein>
    <submittedName>
        <fullName evidence="1">Uncharacterized protein</fullName>
    </submittedName>
</protein>
<sequence length="71" mass="8205">MSFPLISLQLPTLNLNSPKTFQSAFHFNFRLKWLFLPPFSPPIDEFHFRSPLSSLSQISAWFSSAAIDNYI</sequence>
<evidence type="ECO:0000313" key="1">
    <source>
        <dbReference type="EMBL" id="KAG6581575.1"/>
    </source>
</evidence>
<accession>A0AAV6MIG8</accession>
<organism evidence="1 2">
    <name type="scientific">Cucurbita argyrosperma subsp. sororia</name>
    <dbReference type="NCBI Taxonomy" id="37648"/>
    <lineage>
        <taxon>Eukaryota</taxon>
        <taxon>Viridiplantae</taxon>
        <taxon>Streptophyta</taxon>
        <taxon>Embryophyta</taxon>
        <taxon>Tracheophyta</taxon>
        <taxon>Spermatophyta</taxon>
        <taxon>Magnoliopsida</taxon>
        <taxon>eudicotyledons</taxon>
        <taxon>Gunneridae</taxon>
        <taxon>Pentapetalae</taxon>
        <taxon>rosids</taxon>
        <taxon>fabids</taxon>
        <taxon>Cucurbitales</taxon>
        <taxon>Cucurbitaceae</taxon>
        <taxon>Cucurbiteae</taxon>
        <taxon>Cucurbita</taxon>
    </lineage>
</organism>
<dbReference type="AlphaFoldDB" id="A0AAV6MIG8"/>
<reference evidence="1 2" key="1">
    <citation type="journal article" date="2021" name="Hortic Res">
        <title>The domestication of Cucurbita argyrosperma as revealed by the genome of its wild relative.</title>
        <authorList>
            <person name="Barrera-Redondo J."/>
            <person name="Sanchez-de la Vega G."/>
            <person name="Aguirre-Liguori J.A."/>
            <person name="Castellanos-Morales G."/>
            <person name="Gutierrez-Guerrero Y.T."/>
            <person name="Aguirre-Dugua X."/>
            <person name="Aguirre-Planter E."/>
            <person name="Tenaillon M.I."/>
            <person name="Lira-Saade R."/>
            <person name="Eguiarte L.E."/>
        </authorList>
    </citation>
    <scope>NUCLEOTIDE SEQUENCE [LARGE SCALE GENOMIC DNA]</scope>
    <source>
        <strain evidence="1">JBR-2021</strain>
    </source>
</reference>
<evidence type="ECO:0000313" key="2">
    <source>
        <dbReference type="Proteomes" id="UP000685013"/>
    </source>
</evidence>
<keyword evidence="2" id="KW-1185">Reference proteome</keyword>
<proteinExistence type="predicted"/>
<dbReference type="Proteomes" id="UP000685013">
    <property type="component" value="Chromosome 14"/>
</dbReference>
<comment type="caution">
    <text evidence="1">The sequence shown here is derived from an EMBL/GenBank/DDBJ whole genome shotgun (WGS) entry which is preliminary data.</text>
</comment>
<name>A0AAV6MIG8_9ROSI</name>
<gene>
    <name evidence="1" type="ORF">SDJN03_21577</name>
</gene>
<dbReference type="EMBL" id="JAGKQH010000014">
    <property type="protein sequence ID" value="KAG6581575.1"/>
    <property type="molecule type" value="Genomic_DNA"/>
</dbReference>